<evidence type="ECO:0000313" key="3">
    <source>
        <dbReference type="Proteomes" id="UP001159363"/>
    </source>
</evidence>
<dbReference type="Proteomes" id="UP001159363">
    <property type="component" value="Chromosome 12"/>
</dbReference>
<gene>
    <name evidence="2" type="ORF">PR048_029639</name>
</gene>
<accession>A0ABQ9GGF7</accession>
<sequence length="270" mass="29565">MPRAMDRTPDPLVHTTFYASWRTEAQSSPSAVTADNHCAVDSCISVHTTVESSLQISGKWCREVWAARNIEVLRSDEGEASVGMKGRGKREIPEKTHRPAASPCTIPTCEHPRATPPGIEPGSPMREASSLSDDYSTAAPLRKIFLSHLPVFSRNFTTCSWRLWQKDWREARMVAESITRFTLADTSGSIANARGLFLHSPGVNKPAFFSPALATAAAKVARRSSKRYLFSPLRRIQLDSPPVMAKLVQAGCCEQRDASSASRPRAALGA</sequence>
<evidence type="ECO:0000313" key="2">
    <source>
        <dbReference type="EMBL" id="KAJ8870616.1"/>
    </source>
</evidence>
<dbReference type="EMBL" id="JARBHB010000013">
    <property type="protein sequence ID" value="KAJ8870616.1"/>
    <property type="molecule type" value="Genomic_DNA"/>
</dbReference>
<organism evidence="2 3">
    <name type="scientific">Dryococelus australis</name>
    <dbReference type="NCBI Taxonomy" id="614101"/>
    <lineage>
        <taxon>Eukaryota</taxon>
        <taxon>Metazoa</taxon>
        <taxon>Ecdysozoa</taxon>
        <taxon>Arthropoda</taxon>
        <taxon>Hexapoda</taxon>
        <taxon>Insecta</taxon>
        <taxon>Pterygota</taxon>
        <taxon>Neoptera</taxon>
        <taxon>Polyneoptera</taxon>
        <taxon>Phasmatodea</taxon>
        <taxon>Verophasmatodea</taxon>
        <taxon>Anareolatae</taxon>
        <taxon>Phasmatidae</taxon>
        <taxon>Eurycanthinae</taxon>
        <taxon>Dryococelus</taxon>
    </lineage>
</organism>
<reference evidence="2 3" key="1">
    <citation type="submission" date="2023-02" db="EMBL/GenBank/DDBJ databases">
        <title>LHISI_Scaffold_Assembly.</title>
        <authorList>
            <person name="Stuart O.P."/>
            <person name="Cleave R."/>
            <person name="Magrath M.J.L."/>
            <person name="Mikheyev A.S."/>
        </authorList>
    </citation>
    <scope>NUCLEOTIDE SEQUENCE [LARGE SCALE GENOMIC DNA]</scope>
    <source>
        <strain evidence="2">Daus_M_001</strain>
        <tissue evidence="2">Leg muscle</tissue>
    </source>
</reference>
<protein>
    <submittedName>
        <fullName evidence="2">Uncharacterized protein</fullName>
    </submittedName>
</protein>
<proteinExistence type="predicted"/>
<name>A0ABQ9GGF7_9NEOP</name>
<evidence type="ECO:0000256" key="1">
    <source>
        <dbReference type="SAM" id="MobiDB-lite"/>
    </source>
</evidence>
<keyword evidence="3" id="KW-1185">Reference proteome</keyword>
<feature type="region of interest" description="Disordered" evidence="1">
    <location>
        <begin position="81"/>
        <end position="131"/>
    </location>
</feature>
<comment type="caution">
    <text evidence="2">The sequence shown here is derived from an EMBL/GenBank/DDBJ whole genome shotgun (WGS) entry which is preliminary data.</text>
</comment>